<dbReference type="EMBL" id="ML977248">
    <property type="protein sequence ID" value="KAF1980604.1"/>
    <property type="molecule type" value="Genomic_DNA"/>
</dbReference>
<proteinExistence type="predicted"/>
<dbReference type="CDD" id="cd00303">
    <property type="entry name" value="retropepsin_like"/>
    <property type="match status" value="1"/>
</dbReference>
<keyword evidence="2" id="KW-1185">Reference proteome</keyword>
<gene>
    <name evidence="1" type="ORF">K402DRAFT_399269</name>
</gene>
<dbReference type="InterPro" id="IPR021109">
    <property type="entry name" value="Peptidase_aspartic_dom_sf"/>
</dbReference>
<accession>A0A6G1GIG3</accession>
<evidence type="ECO:0000313" key="1">
    <source>
        <dbReference type="EMBL" id="KAF1980604.1"/>
    </source>
</evidence>
<name>A0A6G1GIG3_9PEZI</name>
<dbReference type="OrthoDB" id="121617at2759"/>
<organism evidence="1 2">
    <name type="scientific">Aulographum hederae CBS 113979</name>
    <dbReference type="NCBI Taxonomy" id="1176131"/>
    <lineage>
        <taxon>Eukaryota</taxon>
        <taxon>Fungi</taxon>
        <taxon>Dikarya</taxon>
        <taxon>Ascomycota</taxon>
        <taxon>Pezizomycotina</taxon>
        <taxon>Dothideomycetes</taxon>
        <taxon>Pleosporomycetidae</taxon>
        <taxon>Aulographales</taxon>
        <taxon>Aulographaceae</taxon>
    </lineage>
</organism>
<sequence length="126" mass="13644">MISSLFSVPALINQQSHVMTLMDDGCNTYSIIAEPAVRRIGLARFALPQPIAAASFSDQLAGQITQVAILDSLDIGGSSPKSGRVFAYVVPKIEGDYEMILGRPWRISEQAWVDPESDVLHIGRTG</sequence>
<evidence type="ECO:0000313" key="2">
    <source>
        <dbReference type="Proteomes" id="UP000800041"/>
    </source>
</evidence>
<feature type="non-terminal residue" evidence="1">
    <location>
        <position position="126"/>
    </location>
</feature>
<protein>
    <submittedName>
        <fullName evidence="1">Uncharacterized protein</fullName>
    </submittedName>
</protein>
<dbReference type="Proteomes" id="UP000800041">
    <property type="component" value="Unassembled WGS sequence"/>
</dbReference>
<dbReference type="Gene3D" id="2.40.70.10">
    <property type="entry name" value="Acid Proteases"/>
    <property type="match status" value="1"/>
</dbReference>
<reference evidence="1" key="1">
    <citation type="journal article" date="2020" name="Stud. Mycol.">
        <title>101 Dothideomycetes genomes: a test case for predicting lifestyles and emergence of pathogens.</title>
        <authorList>
            <person name="Haridas S."/>
            <person name="Albert R."/>
            <person name="Binder M."/>
            <person name="Bloem J."/>
            <person name="Labutti K."/>
            <person name="Salamov A."/>
            <person name="Andreopoulos B."/>
            <person name="Baker S."/>
            <person name="Barry K."/>
            <person name="Bills G."/>
            <person name="Bluhm B."/>
            <person name="Cannon C."/>
            <person name="Castanera R."/>
            <person name="Culley D."/>
            <person name="Daum C."/>
            <person name="Ezra D."/>
            <person name="Gonzalez J."/>
            <person name="Henrissat B."/>
            <person name="Kuo A."/>
            <person name="Liang C."/>
            <person name="Lipzen A."/>
            <person name="Lutzoni F."/>
            <person name="Magnuson J."/>
            <person name="Mondo S."/>
            <person name="Nolan M."/>
            <person name="Ohm R."/>
            <person name="Pangilinan J."/>
            <person name="Park H.-J."/>
            <person name="Ramirez L."/>
            <person name="Alfaro M."/>
            <person name="Sun H."/>
            <person name="Tritt A."/>
            <person name="Yoshinaga Y."/>
            <person name="Zwiers L.-H."/>
            <person name="Turgeon B."/>
            <person name="Goodwin S."/>
            <person name="Spatafora J."/>
            <person name="Crous P."/>
            <person name="Grigoriev I."/>
        </authorList>
    </citation>
    <scope>NUCLEOTIDE SEQUENCE</scope>
    <source>
        <strain evidence="1">CBS 113979</strain>
    </source>
</reference>
<dbReference type="AlphaFoldDB" id="A0A6G1GIG3"/>